<dbReference type="OrthoDB" id="2840473at2759"/>
<proteinExistence type="predicted"/>
<sequence length="183" mass="20938">MSRTPNPRLETLNILQVNLHKSKTAQLDIANEHKHNKLSDTFNIICVQEPYINSIGNIYQGNRWTTIYPTDKFTREADPTRSVILVNKRLNTDAWTQIDVHNTKDITAVRIKGIKGEIDIYCIYNDCTHSESIGHSRKTYRLNKGRKPQMETKTEKCYGAVTSTGIIQTGNQRKTSTSSRKMP</sequence>
<evidence type="ECO:0000313" key="1">
    <source>
        <dbReference type="EMBL" id="THU90522.1"/>
    </source>
</evidence>
<reference evidence="1 2" key="1">
    <citation type="journal article" date="2019" name="Nat. Ecol. Evol.">
        <title>Megaphylogeny resolves global patterns of mushroom evolution.</title>
        <authorList>
            <person name="Varga T."/>
            <person name="Krizsan K."/>
            <person name="Foldi C."/>
            <person name="Dima B."/>
            <person name="Sanchez-Garcia M."/>
            <person name="Sanchez-Ramirez S."/>
            <person name="Szollosi G.J."/>
            <person name="Szarkandi J.G."/>
            <person name="Papp V."/>
            <person name="Albert L."/>
            <person name="Andreopoulos W."/>
            <person name="Angelini C."/>
            <person name="Antonin V."/>
            <person name="Barry K.W."/>
            <person name="Bougher N.L."/>
            <person name="Buchanan P."/>
            <person name="Buyck B."/>
            <person name="Bense V."/>
            <person name="Catcheside P."/>
            <person name="Chovatia M."/>
            <person name="Cooper J."/>
            <person name="Damon W."/>
            <person name="Desjardin D."/>
            <person name="Finy P."/>
            <person name="Geml J."/>
            <person name="Haridas S."/>
            <person name="Hughes K."/>
            <person name="Justo A."/>
            <person name="Karasinski D."/>
            <person name="Kautmanova I."/>
            <person name="Kiss B."/>
            <person name="Kocsube S."/>
            <person name="Kotiranta H."/>
            <person name="LaButti K.M."/>
            <person name="Lechner B.E."/>
            <person name="Liimatainen K."/>
            <person name="Lipzen A."/>
            <person name="Lukacs Z."/>
            <person name="Mihaltcheva S."/>
            <person name="Morgado L.N."/>
            <person name="Niskanen T."/>
            <person name="Noordeloos M.E."/>
            <person name="Ohm R.A."/>
            <person name="Ortiz-Santana B."/>
            <person name="Ovrebo C."/>
            <person name="Racz N."/>
            <person name="Riley R."/>
            <person name="Savchenko A."/>
            <person name="Shiryaev A."/>
            <person name="Soop K."/>
            <person name="Spirin V."/>
            <person name="Szebenyi C."/>
            <person name="Tomsovsky M."/>
            <person name="Tulloss R.E."/>
            <person name="Uehling J."/>
            <person name="Grigoriev I.V."/>
            <person name="Vagvolgyi C."/>
            <person name="Papp T."/>
            <person name="Martin F.M."/>
            <person name="Miettinen O."/>
            <person name="Hibbett D.S."/>
            <person name="Nagy L.G."/>
        </authorList>
    </citation>
    <scope>NUCLEOTIDE SEQUENCE [LARGE SCALE GENOMIC DNA]</scope>
    <source>
        <strain evidence="1 2">CBS 962.96</strain>
    </source>
</reference>
<keyword evidence="2" id="KW-1185">Reference proteome</keyword>
<protein>
    <recommendedName>
        <fullName evidence="3">Endonuclease/exonuclease/phosphatase domain-containing protein</fullName>
    </recommendedName>
</protein>
<evidence type="ECO:0000313" key="2">
    <source>
        <dbReference type="Proteomes" id="UP000297245"/>
    </source>
</evidence>
<name>A0A4S8LMH8_DENBC</name>
<dbReference type="SUPFAM" id="SSF56219">
    <property type="entry name" value="DNase I-like"/>
    <property type="match status" value="1"/>
</dbReference>
<accession>A0A4S8LMH8</accession>
<gene>
    <name evidence="1" type="ORF">K435DRAFT_910996</name>
</gene>
<dbReference type="EMBL" id="ML179332">
    <property type="protein sequence ID" value="THU90522.1"/>
    <property type="molecule type" value="Genomic_DNA"/>
</dbReference>
<organism evidence="1 2">
    <name type="scientific">Dendrothele bispora (strain CBS 962.96)</name>
    <dbReference type="NCBI Taxonomy" id="1314807"/>
    <lineage>
        <taxon>Eukaryota</taxon>
        <taxon>Fungi</taxon>
        <taxon>Dikarya</taxon>
        <taxon>Basidiomycota</taxon>
        <taxon>Agaricomycotina</taxon>
        <taxon>Agaricomycetes</taxon>
        <taxon>Agaricomycetidae</taxon>
        <taxon>Agaricales</taxon>
        <taxon>Agaricales incertae sedis</taxon>
        <taxon>Dendrothele</taxon>
    </lineage>
</organism>
<dbReference type="Proteomes" id="UP000297245">
    <property type="component" value="Unassembled WGS sequence"/>
</dbReference>
<evidence type="ECO:0008006" key="3">
    <source>
        <dbReference type="Google" id="ProtNLM"/>
    </source>
</evidence>
<dbReference type="InterPro" id="IPR036691">
    <property type="entry name" value="Endo/exonu/phosph_ase_sf"/>
</dbReference>
<dbReference type="Gene3D" id="3.60.10.10">
    <property type="entry name" value="Endonuclease/exonuclease/phosphatase"/>
    <property type="match status" value="1"/>
</dbReference>
<dbReference type="AlphaFoldDB" id="A0A4S8LMH8"/>